<name>A0A7J7HBU7_CAMSI</name>
<evidence type="ECO:0000313" key="1">
    <source>
        <dbReference type="EMBL" id="KAF5949256.1"/>
    </source>
</evidence>
<organism evidence="1 2">
    <name type="scientific">Camellia sinensis</name>
    <name type="common">Tea plant</name>
    <name type="synonym">Thea sinensis</name>
    <dbReference type="NCBI Taxonomy" id="4442"/>
    <lineage>
        <taxon>Eukaryota</taxon>
        <taxon>Viridiplantae</taxon>
        <taxon>Streptophyta</taxon>
        <taxon>Embryophyta</taxon>
        <taxon>Tracheophyta</taxon>
        <taxon>Spermatophyta</taxon>
        <taxon>Magnoliopsida</taxon>
        <taxon>eudicotyledons</taxon>
        <taxon>Gunneridae</taxon>
        <taxon>Pentapetalae</taxon>
        <taxon>asterids</taxon>
        <taxon>Ericales</taxon>
        <taxon>Theaceae</taxon>
        <taxon>Camellia</taxon>
    </lineage>
</organism>
<reference evidence="2" key="1">
    <citation type="journal article" date="2020" name="Nat. Commun.">
        <title>Genome assembly of wild tea tree DASZ reveals pedigree and selection history of tea varieties.</title>
        <authorList>
            <person name="Zhang W."/>
            <person name="Zhang Y."/>
            <person name="Qiu H."/>
            <person name="Guo Y."/>
            <person name="Wan H."/>
            <person name="Zhang X."/>
            <person name="Scossa F."/>
            <person name="Alseekh S."/>
            <person name="Zhang Q."/>
            <person name="Wang P."/>
            <person name="Xu L."/>
            <person name="Schmidt M.H."/>
            <person name="Jia X."/>
            <person name="Li D."/>
            <person name="Zhu A."/>
            <person name="Guo F."/>
            <person name="Chen W."/>
            <person name="Ni D."/>
            <person name="Usadel B."/>
            <person name="Fernie A.R."/>
            <person name="Wen W."/>
        </authorList>
    </citation>
    <scope>NUCLEOTIDE SEQUENCE [LARGE SCALE GENOMIC DNA]</scope>
    <source>
        <strain evidence="2">cv. G240</strain>
    </source>
</reference>
<proteinExistence type="predicted"/>
<dbReference type="Proteomes" id="UP000593564">
    <property type="component" value="Unassembled WGS sequence"/>
</dbReference>
<gene>
    <name evidence="1" type="ORF">HYC85_011249</name>
</gene>
<dbReference type="AlphaFoldDB" id="A0A7J7HBU7"/>
<keyword evidence="2" id="KW-1185">Reference proteome</keyword>
<reference evidence="1 2" key="2">
    <citation type="submission" date="2020-07" db="EMBL/GenBank/DDBJ databases">
        <title>Genome assembly of wild tea tree DASZ reveals pedigree and selection history of tea varieties.</title>
        <authorList>
            <person name="Zhang W."/>
        </authorList>
    </citation>
    <scope>NUCLEOTIDE SEQUENCE [LARGE SCALE GENOMIC DNA]</scope>
    <source>
        <strain evidence="2">cv. G240</strain>
        <tissue evidence="1">Leaf</tissue>
    </source>
</reference>
<comment type="caution">
    <text evidence="1">The sequence shown here is derived from an EMBL/GenBank/DDBJ whole genome shotgun (WGS) entry which is preliminary data.</text>
</comment>
<accession>A0A7J7HBU7</accession>
<dbReference type="EMBL" id="JACBKZ010000005">
    <property type="protein sequence ID" value="KAF5949256.1"/>
    <property type="molecule type" value="Genomic_DNA"/>
</dbReference>
<evidence type="ECO:0000313" key="2">
    <source>
        <dbReference type="Proteomes" id="UP000593564"/>
    </source>
</evidence>
<sequence>MPGKGELRRETLIFSLIWRELKENSAPATNKLHPHVQKQQQRKQIHCFFNPGLSPAAELHENVATGGWPVAARRGAELSSSPSSVACRRRRWMKFRAQVVGFGNSSVEEVFGHGRLNGQFEGTSELHVSSRAWNSCTLFRPL</sequence>
<protein>
    <submittedName>
        <fullName evidence="1">Uncharacterized protein</fullName>
    </submittedName>
</protein>